<dbReference type="Proteomes" id="UP000005239">
    <property type="component" value="Unassembled WGS sequence"/>
</dbReference>
<reference evidence="2" key="1">
    <citation type="journal article" date="2008" name="Nat. Genet.">
        <title>The Pristionchus pacificus genome provides a unique perspective on nematode lifestyle and parasitism.</title>
        <authorList>
            <person name="Dieterich C."/>
            <person name="Clifton S.W."/>
            <person name="Schuster L.N."/>
            <person name="Chinwalla A."/>
            <person name="Delehaunty K."/>
            <person name="Dinkelacker I."/>
            <person name="Fulton L."/>
            <person name="Fulton R."/>
            <person name="Godfrey J."/>
            <person name="Minx P."/>
            <person name="Mitreva M."/>
            <person name="Roeseler W."/>
            <person name="Tian H."/>
            <person name="Witte H."/>
            <person name="Yang S.P."/>
            <person name="Wilson R.K."/>
            <person name="Sommer R.J."/>
        </authorList>
    </citation>
    <scope>NUCLEOTIDE SEQUENCE [LARGE SCALE GENOMIC DNA]</scope>
    <source>
        <strain evidence="2">PS312</strain>
    </source>
</reference>
<name>A0A2A6BVX4_PRIPA</name>
<dbReference type="AlphaFoldDB" id="A0A2A6BVX4"/>
<protein>
    <submittedName>
        <fullName evidence="1">Uncharacterized protein</fullName>
    </submittedName>
</protein>
<evidence type="ECO:0000313" key="2">
    <source>
        <dbReference type="Proteomes" id="UP000005239"/>
    </source>
</evidence>
<dbReference type="EnsemblMetazoa" id="PPA46128.1">
    <property type="protein sequence ID" value="PPA46128.1"/>
    <property type="gene ID" value="WBGene00284497"/>
</dbReference>
<organism evidence="1 2">
    <name type="scientific">Pristionchus pacificus</name>
    <name type="common">Parasitic nematode worm</name>
    <dbReference type="NCBI Taxonomy" id="54126"/>
    <lineage>
        <taxon>Eukaryota</taxon>
        <taxon>Metazoa</taxon>
        <taxon>Ecdysozoa</taxon>
        <taxon>Nematoda</taxon>
        <taxon>Chromadorea</taxon>
        <taxon>Rhabditida</taxon>
        <taxon>Rhabditina</taxon>
        <taxon>Diplogasteromorpha</taxon>
        <taxon>Diplogasteroidea</taxon>
        <taxon>Neodiplogasteridae</taxon>
        <taxon>Pristionchus</taxon>
    </lineage>
</organism>
<gene>
    <name evidence="1" type="primary">WBGene00284497</name>
</gene>
<accession>A0A8R1ZBA2</accession>
<sequence>MRRVRGVRNSQGNTRVKLEKKSERRWAINAKFEAEIVEEKEELRDDFPGILQFLLSSSQTLGDGVAP</sequence>
<accession>A0A2A6BVX4</accession>
<evidence type="ECO:0000313" key="1">
    <source>
        <dbReference type="EnsemblMetazoa" id="PPA46128.1"/>
    </source>
</evidence>
<proteinExistence type="predicted"/>
<reference evidence="1" key="2">
    <citation type="submission" date="2022-06" db="UniProtKB">
        <authorList>
            <consortium name="EnsemblMetazoa"/>
        </authorList>
    </citation>
    <scope>IDENTIFICATION</scope>
    <source>
        <strain evidence="1">PS312</strain>
    </source>
</reference>
<keyword evidence="2" id="KW-1185">Reference proteome</keyword>